<proteinExistence type="predicted"/>
<comment type="caution">
    <text evidence="1">The sequence shown here is derived from an EMBL/GenBank/DDBJ whole genome shotgun (WGS) entry which is preliminary data.</text>
</comment>
<sequence>MMNVDSVKARLKNFAIKSGCTFQEALTYYGLERTIYRISISEYADNFVLKGGIFLYALFGRNYERATTDVDLLAQRISNGSEEMKSVFQKIFSRDVDDALVFDVDSITVEDITEFKEYHGLHVSFVGYLDRTKIPISIDIGFGDVIYPEAVKMDFPVILDMESPRVNAYSLETSIAEKLEAIIHNGYFNSRYKDFYDIYVLSKKYVFSYAELRNAVIQTFENRKTPMTMDSAAFSDEFLNDPVHQTRWKSFLKKKKALIQVSMSDAMDWIKAFVRPLFEGTEKTRWNPEKGNWE</sequence>
<accession>A0ABV1I8Y6</accession>
<dbReference type="Proteomes" id="UP001494672">
    <property type="component" value="Unassembled WGS sequence"/>
</dbReference>
<evidence type="ECO:0000313" key="1">
    <source>
        <dbReference type="EMBL" id="MEQ2592665.1"/>
    </source>
</evidence>
<keyword evidence="2" id="KW-1185">Reference proteome</keyword>
<dbReference type="InterPro" id="IPR014942">
    <property type="entry name" value="AbiEii"/>
</dbReference>
<reference evidence="1 2" key="1">
    <citation type="submission" date="2024-04" db="EMBL/GenBank/DDBJ databases">
        <title>Human intestinal bacterial collection.</title>
        <authorList>
            <person name="Pauvert C."/>
            <person name="Hitch T.C.A."/>
            <person name="Clavel T."/>
        </authorList>
    </citation>
    <scope>NUCLEOTIDE SEQUENCE [LARGE SCALE GENOMIC DNA]</scope>
    <source>
        <strain evidence="1 2">CLA-AA-H181</strain>
    </source>
</reference>
<dbReference type="EMBL" id="JBBNGJ010000004">
    <property type="protein sequence ID" value="MEQ2592665.1"/>
    <property type="molecule type" value="Genomic_DNA"/>
</dbReference>
<dbReference type="Gene3D" id="3.10.450.620">
    <property type="entry name" value="JHP933, nucleotidyltransferase-like core domain"/>
    <property type="match status" value="1"/>
</dbReference>
<evidence type="ECO:0000313" key="2">
    <source>
        <dbReference type="Proteomes" id="UP001494672"/>
    </source>
</evidence>
<gene>
    <name evidence="1" type="ORF">AAAU18_07000</name>
</gene>
<protein>
    <submittedName>
        <fullName evidence="1">Nucleotidyl transferase AbiEii/AbiGii toxin family protein</fullName>
    </submittedName>
</protein>
<organism evidence="1 2">
    <name type="scientific">Coprococcus aceti</name>
    <dbReference type="NCBI Taxonomy" id="2981786"/>
    <lineage>
        <taxon>Bacteria</taxon>
        <taxon>Bacillati</taxon>
        <taxon>Bacillota</taxon>
        <taxon>Clostridia</taxon>
        <taxon>Lachnospirales</taxon>
        <taxon>Lachnospiraceae</taxon>
        <taxon>Coprococcus</taxon>
    </lineage>
</organism>
<dbReference type="Pfam" id="PF08843">
    <property type="entry name" value="AbiEii"/>
    <property type="match status" value="1"/>
</dbReference>
<dbReference type="RefSeq" id="WP_349093028.1">
    <property type="nucleotide sequence ID" value="NZ_JBBNGJ010000004.1"/>
</dbReference>
<name>A0ABV1I8Y6_9FIRM</name>
<dbReference type="GO" id="GO:0016740">
    <property type="term" value="F:transferase activity"/>
    <property type="evidence" value="ECO:0007669"/>
    <property type="project" value="UniProtKB-KW"/>
</dbReference>
<keyword evidence="1" id="KW-0808">Transferase</keyword>